<feature type="compositionally biased region" description="Basic and acidic residues" evidence="7">
    <location>
        <begin position="421"/>
        <end position="435"/>
    </location>
</feature>
<gene>
    <name evidence="10" type="ORF">COCNU_06G001680</name>
</gene>
<dbReference type="SUPFAM" id="SSF56112">
    <property type="entry name" value="Protein kinase-like (PK-like)"/>
    <property type="match status" value="1"/>
</dbReference>
<keyword evidence="4" id="KW-0677">Repeat</keyword>
<comment type="subcellular location">
    <subcellularLocation>
        <location evidence="1">Membrane</location>
    </subcellularLocation>
</comment>
<dbReference type="OrthoDB" id="1890790at2759"/>
<dbReference type="InterPro" id="IPR046959">
    <property type="entry name" value="PRK1-6/SRF4-like"/>
</dbReference>
<evidence type="ECO:0000256" key="6">
    <source>
        <dbReference type="ARBA" id="ARBA00023136"/>
    </source>
</evidence>
<feature type="transmembrane region" description="Helical" evidence="8">
    <location>
        <begin position="380"/>
        <end position="400"/>
    </location>
</feature>
<keyword evidence="10" id="KW-0418">Kinase</keyword>
<evidence type="ECO:0000313" key="10">
    <source>
        <dbReference type="EMBL" id="KAG1346339.1"/>
    </source>
</evidence>
<dbReference type="Pfam" id="PF08263">
    <property type="entry name" value="LRRNT_2"/>
    <property type="match status" value="1"/>
</dbReference>
<feature type="domain" description="Protein kinase" evidence="9">
    <location>
        <begin position="454"/>
        <end position="731"/>
    </location>
</feature>
<evidence type="ECO:0000256" key="2">
    <source>
        <dbReference type="ARBA" id="ARBA00022614"/>
    </source>
</evidence>
<feature type="region of interest" description="Disordered" evidence="7">
    <location>
        <begin position="733"/>
        <end position="771"/>
    </location>
</feature>
<dbReference type="Proteomes" id="UP000797356">
    <property type="component" value="Chromosome 6"/>
</dbReference>
<evidence type="ECO:0000313" key="11">
    <source>
        <dbReference type="Proteomes" id="UP000797356"/>
    </source>
</evidence>
<reference evidence="10" key="2">
    <citation type="submission" date="2019-07" db="EMBL/GenBank/DDBJ databases">
        <authorList>
            <person name="Yang Y."/>
            <person name="Bocs S."/>
            <person name="Baudouin L."/>
        </authorList>
    </citation>
    <scope>NUCLEOTIDE SEQUENCE</scope>
    <source>
        <tissue evidence="10">Spear leaf of Hainan Tall coconut</tissue>
    </source>
</reference>
<keyword evidence="10" id="KW-0675">Receptor</keyword>
<sequence>MNSLTYEAEVWRYHPALGCIGLIHDLRARIDATTRELDTTFRQLAFYRQQEEQQQQIQMQQVELATRQQQQQMMMMMMMPPPLASVPELHADSFPQQQQMMMMPPPLAPMPELLADSFPQQQQAPLVPPSLPPPIPMNFVRILGSVLFSFSFFLELRTSVDPSGAALSSWDPAIDPCSGAWLGVSCSGGHVARLVLEGLRLAGPVDALSLLPTLSLLSLKNNSFSSPLHRLDFTLWRPHLKLLYLSHNRFSGPFPFGLLQLRHLHRLDLAGNLLSGGIPPEIGLLLPCLLTLRLENNLLTGGIPMSLAAVVELSDLNVSHNRLAGKIPGSLSSFPPSSFAGNLDLCGDPLPRRCLNPTARSDPMPKLGAGRRPWKWKSKWVWIAAALVAGSLLTAAAVLLRRRRERIKESRGGAGETGGEGEEKRRSRRRGNGEGKMEFFEGCRGDFGLEELMRGSAEMLGRGGVGSTYRVVMESSGGEGVVVKRVRRERRRGKERRAEWTEEGLLREIGGWRHPNVVSLRAYYADDHELLLVYDYLPNGGLHNLLHGNRGPGRTPLEWTTRLKFALGAAKGLAFLHGACNSKLSHQHLTSSNILVDSEGNARISDFGLLQLLAPSSSSFNSASHVVAPKTMNSSSPRGATQKCDVYNFGVILLEILTGRAAEDGDISLPQWVQTVVREEWTSEVFDTELLRNKETEDEMLALLQLALLCVAPEPKDRPRMTMVYKMIEDIRDRGSRSRGSRSPSQNDHSYESSSPCLSEDAPAFPGREVF</sequence>
<feature type="compositionally biased region" description="Polar residues" evidence="7">
    <location>
        <begin position="746"/>
        <end position="757"/>
    </location>
</feature>
<proteinExistence type="predicted"/>
<dbReference type="PANTHER" id="PTHR48007:SF53">
    <property type="entry name" value="OS01G0711200 PROTEIN"/>
    <property type="match status" value="1"/>
</dbReference>
<evidence type="ECO:0000256" key="5">
    <source>
        <dbReference type="ARBA" id="ARBA00022989"/>
    </source>
</evidence>
<dbReference type="PROSITE" id="PS50011">
    <property type="entry name" value="PROTEIN_KINASE_DOM"/>
    <property type="match status" value="1"/>
</dbReference>
<reference evidence="10" key="1">
    <citation type="journal article" date="2017" name="Gigascience">
        <title>The genome draft of coconut (Cocos nucifera).</title>
        <authorList>
            <person name="Xiao Y."/>
            <person name="Xu P."/>
            <person name="Fan H."/>
            <person name="Baudouin L."/>
            <person name="Xia W."/>
            <person name="Bocs S."/>
            <person name="Xu J."/>
            <person name="Li Q."/>
            <person name="Guo A."/>
            <person name="Zhou L."/>
            <person name="Li J."/>
            <person name="Wu Y."/>
            <person name="Ma Z."/>
            <person name="Armero A."/>
            <person name="Issali A.E."/>
            <person name="Liu N."/>
            <person name="Peng M."/>
            <person name="Yang Y."/>
        </authorList>
    </citation>
    <scope>NUCLEOTIDE SEQUENCE</scope>
    <source>
        <tissue evidence="10">Spear leaf of Hainan Tall coconut</tissue>
    </source>
</reference>
<keyword evidence="11" id="KW-1185">Reference proteome</keyword>
<protein>
    <submittedName>
        <fullName evidence="10">Putative leucine-rich repeat receptor-like protein kinase</fullName>
    </submittedName>
</protein>
<evidence type="ECO:0000256" key="7">
    <source>
        <dbReference type="SAM" id="MobiDB-lite"/>
    </source>
</evidence>
<dbReference type="Pfam" id="PF00560">
    <property type="entry name" value="LRR_1"/>
    <property type="match status" value="3"/>
</dbReference>
<dbReference type="Pfam" id="PF07714">
    <property type="entry name" value="PK_Tyr_Ser-Thr"/>
    <property type="match status" value="1"/>
</dbReference>
<keyword evidence="6 8" id="KW-0472">Membrane</keyword>
<dbReference type="Gene3D" id="3.80.10.10">
    <property type="entry name" value="Ribonuclease Inhibitor"/>
    <property type="match status" value="2"/>
</dbReference>
<keyword evidence="2" id="KW-0433">Leucine-rich repeat</keyword>
<dbReference type="EMBL" id="CM017877">
    <property type="protein sequence ID" value="KAG1346339.1"/>
    <property type="molecule type" value="Genomic_DNA"/>
</dbReference>
<dbReference type="InterPro" id="IPR032675">
    <property type="entry name" value="LRR_dom_sf"/>
</dbReference>
<dbReference type="GO" id="GO:0005524">
    <property type="term" value="F:ATP binding"/>
    <property type="evidence" value="ECO:0007669"/>
    <property type="project" value="InterPro"/>
</dbReference>
<dbReference type="AlphaFoldDB" id="A0A8K0I9R9"/>
<dbReference type="GO" id="GO:0016020">
    <property type="term" value="C:membrane"/>
    <property type="evidence" value="ECO:0007669"/>
    <property type="project" value="UniProtKB-SubCell"/>
</dbReference>
<keyword evidence="10" id="KW-0808">Transferase</keyword>
<dbReference type="PANTHER" id="PTHR48007">
    <property type="entry name" value="LEUCINE-RICH REPEAT RECEPTOR-LIKE PROTEIN KINASE PXC1"/>
    <property type="match status" value="1"/>
</dbReference>
<feature type="region of interest" description="Disordered" evidence="7">
    <location>
        <begin position="408"/>
        <end position="435"/>
    </location>
</feature>
<dbReference type="InterPro" id="IPR013210">
    <property type="entry name" value="LRR_N_plant-typ"/>
</dbReference>
<dbReference type="InterPro" id="IPR000719">
    <property type="entry name" value="Prot_kinase_dom"/>
</dbReference>
<dbReference type="InterPro" id="IPR011009">
    <property type="entry name" value="Kinase-like_dom_sf"/>
</dbReference>
<keyword evidence="3 8" id="KW-0812">Transmembrane</keyword>
<comment type="caution">
    <text evidence="10">The sequence shown here is derived from an EMBL/GenBank/DDBJ whole genome shotgun (WGS) entry which is preliminary data.</text>
</comment>
<dbReference type="GO" id="GO:0004672">
    <property type="term" value="F:protein kinase activity"/>
    <property type="evidence" value="ECO:0007669"/>
    <property type="project" value="InterPro"/>
</dbReference>
<evidence type="ECO:0000256" key="3">
    <source>
        <dbReference type="ARBA" id="ARBA00022692"/>
    </source>
</evidence>
<dbReference type="SUPFAM" id="SSF52058">
    <property type="entry name" value="L domain-like"/>
    <property type="match status" value="1"/>
</dbReference>
<dbReference type="Gene3D" id="3.30.200.20">
    <property type="entry name" value="Phosphorylase Kinase, domain 1"/>
    <property type="match status" value="1"/>
</dbReference>
<evidence type="ECO:0000259" key="9">
    <source>
        <dbReference type="PROSITE" id="PS50011"/>
    </source>
</evidence>
<evidence type="ECO:0000256" key="4">
    <source>
        <dbReference type="ARBA" id="ARBA00022737"/>
    </source>
</evidence>
<accession>A0A8K0I9R9</accession>
<evidence type="ECO:0000256" key="8">
    <source>
        <dbReference type="SAM" id="Phobius"/>
    </source>
</evidence>
<name>A0A8K0I9R9_COCNU</name>
<keyword evidence="5 8" id="KW-1133">Transmembrane helix</keyword>
<dbReference type="Gene3D" id="1.10.510.10">
    <property type="entry name" value="Transferase(Phosphotransferase) domain 1"/>
    <property type="match status" value="1"/>
</dbReference>
<dbReference type="InterPro" id="IPR001611">
    <property type="entry name" value="Leu-rich_rpt"/>
</dbReference>
<evidence type="ECO:0000256" key="1">
    <source>
        <dbReference type="ARBA" id="ARBA00004370"/>
    </source>
</evidence>
<organism evidence="10 11">
    <name type="scientific">Cocos nucifera</name>
    <name type="common">Coconut palm</name>
    <dbReference type="NCBI Taxonomy" id="13894"/>
    <lineage>
        <taxon>Eukaryota</taxon>
        <taxon>Viridiplantae</taxon>
        <taxon>Streptophyta</taxon>
        <taxon>Embryophyta</taxon>
        <taxon>Tracheophyta</taxon>
        <taxon>Spermatophyta</taxon>
        <taxon>Magnoliopsida</taxon>
        <taxon>Liliopsida</taxon>
        <taxon>Arecaceae</taxon>
        <taxon>Arecoideae</taxon>
        <taxon>Cocoseae</taxon>
        <taxon>Attaleinae</taxon>
        <taxon>Cocos</taxon>
    </lineage>
</organism>
<dbReference type="InterPro" id="IPR001245">
    <property type="entry name" value="Ser-Thr/Tyr_kinase_cat_dom"/>
</dbReference>